<reference evidence="1 2" key="1">
    <citation type="submission" date="2008-10" db="EMBL/GenBank/DDBJ databases">
        <title>Draft genome sequence of Parabacteroides johnsonii (DSM 18315).</title>
        <authorList>
            <person name="Sudarsanam P."/>
            <person name="Ley R."/>
            <person name="Guruge J."/>
            <person name="Turnbaugh P.J."/>
            <person name="Mahowald M."/>
            <person name="Liep D."/>
            <person name="Gordon J."/>
        </authorList>
    </citation>
    <scope>NUCLEOTIDE SEQUENCE [LARGE SCALE GENOMIC DNA]</scope>
    <source>
        <strain evidence="1 2">DSM 18315</strain>
    </source>
</reference>
<dbReference type="HOGENOM" id="CLU_2155911_0_0_10"/>
<dbReference type="STRING" id="537006.PRABACTJOHN_03651"/>
<proteinExistence type="predicted"/>
<protein>
    <submittedName>
        <fullName evidence="1">Uncharacterized protein</fullName>
    </submittedName>
</protein>
<evidence type="ECO:0000313" key="2">
    <source>
        <dbReference type="Proteomes" id="UP000005510"/>
    </source>
</evidence>
<dbReference type="Proteomes" id="UP000005510">
    <property type="component" value="Unassembled WGS sequence"/>
</dbReference>
<reference evidence="1 2" key="2">
    <citation type="submission" date="2008-10" db="EMBL/GenBank/DDBJ databases">
        <authorList>
            <person name="Fulton L."/>
            <person name="Clifton S."/>
            <person name="Fulton B."/>
            <person name="Xu J."/>
            <person name="Minx P."/>
            <person name="Pepin K.H."/>
            <person name="Johnson M."/>
            <person name="Bhonagiri V."/>
            <person name="Nash W.E."/>
            <person name="Mardis E.R."/>
            <person name="Wilson R.K."/>
        </authorList>
    </citation>
    <scope>NUCLEOTIDE SEQUENCE [LARGE SCALE GENOMIC DNA]</scope>
    <source>
        <strain evidence="1 2">DSM 18315</strain>
    </source>
</reference>
<evidence type="ECO:0000313" key="1">
    <source>
        <dbReference type="EMBL" id="EEC94984.1"/>
    </source>
</evidence>
<sequence length="111" mass="12721">MNQFITLGKAMKKQIGSIFKLLLKTISEAKLGSRSESEFRTKLRLQGIDVLFRRNDEGRIYGTTFFDLTTHTILNSSRLGKEYSANVFNDLYGGKQEQVQESIKESTRHTL</sequence>
<organism evidence="1 2">
    <name type="scientific">Parabacteroides johnsonii DSM 18315</name>
    <dbReference type="NCBI Taxonomy" id="537006"/>
    <lineage>
        <taxon>Bacteria</taxon>
        <taxon>Pseudomonadati</taxon>
        <taxon>Bacteroidota</taxon>
        <taxon>Bacteroidia</taxon>
        <taxon>Bacteroidales</taxon>
        <taxon>Tannerellaceae</taxon>
        <taxon>Parabacteroides</taxon>
    </lineage>
</organism>
<dbReference type="EMBL" id="ABYH01000378">
    <property type="protein sequence ID" value="EEC94984.1"/>
    <property type="molecule type" value="Genomic_DNA"/>
</dbReference>
<dbReference type="AlphaFoldDB" id="B7BF22"/>
<gene>
    <name evidence="1" type="ORF">PRABACTJOHN_03651</name>
</gene>
<name>B7BF22_9BACT</name>
<comment type="caution">
    <text evidence="1">The sequence shown here is derived from an EMBL/GenBank/DDBJ whole genome shotgun (WGS) entry which is preliminary data.</text>
</comment>
<accession>B7BF22</accession>